<dbReference type="VEuPathDB" id="FungiDB:H257_19562"/>
<dbReference type="SUPFAM" id="SSF48403">
    <property type="entry name" value="Ankyrin repeat"/>
    <property type="match status" value="1"/>
</dbReference>
<dbReference type="GeneID" id="20821558"/>
<name>W4F9C0_APHAT</name>
<gene>
    <name evidence="3" type="ORF">H257_19562</name>
</gene>
<dbReference type="EMBL" id="KI913907">
    <property type="protein sequence ID" value="ETV63514.1"/>
    <property type="molecule type" value="Genomic_DNA"/>
</dbReference>
<dbReference type="SMART" id="SM00248">
    <property type="entry name" value="ANK"/>
    <property type="match status" value="6"/>
</dbReference>
<dbReference type="PANTHER" id="PTHR24198:SF165">
    <property type="entry name" value="ANKYRIN REPEAT-CONTAINING PROTEIN-RELATED"/>
    <property type="match status" value="1"/>
</dbReference>
<keyword evidence="2" id="KW-0040">ANK repeat</keyword>
<evidence type="ECO:0000313" key="3">
    <source>
        <dbReference type="EMBL" id="ETV63514.1"/>
    </source>
</evidence>
<dbReference type="OrthoDB" id="76098at2759"/>
<dbReference type="AlphaFoldDB" id="W4F9C0"/>
<accession>W4F9C0</accession>
<sequence>HGVSSFYLACQSDHAEVVRFLLSLPQLDPRQLCNALCAAQDMDIVEMVLAHPHFNINSDVGELPPLTIACVDRQLEKLARLLAVPSIDVNFKHNNDTTAFMIACSKGFVQAVQLFLAHPELDVASVNQHGADALSITSDAGHADVVALLLEHAHFNSKAVRGQALGVACAHGRLEVVKLLLACPALDSAHVELGLFLACQTGHATIVRYLLQTSPHPVNVNALM</sequence>
<protein>
    <submittedName>
        <fullName evidence="3">Uncharacterized protein</fullName>
    </submittedName>
</protein>
<dbReference type="InterPro" id="IPR036770">
    <property type="entry name" value="Ankyrin_rpt-contain_sf"/>
</dbReference>
<dbReference type="Pfam" id="PF12796">
    <property type="entry name" value="Ank_2"/>
    <property type="match status" value="1"/>
</dbReference>
<dbReference type="InterPro" id="IPR002110">
    <property type="entry name" value="Ankyrin_rpt"/>
</dbReference>
<dbReference type="Gene3D" id="1.25.40.20">
    <property type="entry name" value="Ankyrin repeat-containing domain"/>
    <property type="match status" value="2"/>
</dbReference>
<dbReference type="RefSeq" id="XP_009847002.1">
    <property type="nucleotide sequence ID" value="XM_009848700.1"/>
</dbReference>
<proteinExistence type="predicted"/>
<reference evidence="3" key="1">
    <citation type="submission" date="2013-12" db="EMBL/GenBank/DDBJ databases">
        <title>The Genome Sequence of Aphanomyces astaci APO3.</title>
        <authorList>
            <consortium name="The Broad Institute Genomics Platform"/>
            <person name="Russ C."/>
            <person name="Tyler B."/>
            <person name="van West P."/>
            <person name="Dieguez-Uribeondo J."/>
            <person name="Young S.K."/>
            <person name="Zeng Q."/>
            <person name="Gargeya S."/>
            <person name="Fitzgerald M."/>
            <person name="Abouelleil A."/>
            <person name="Alvarado L."/>
            <person name="Chapman S.B."/>
            <person name="Gainer-Dewar J."/>
            <person name="Goldberg J."/>
            <person name="Griggs A."/>
            <person name="Gujja S."/>
            <person name="Hansen M."/>
            <person name="Howarth C."/>
            <person name="Imamovic A."/>
            <person name="Ireland A."/>
            <person name="Larimer J."/>
            <person name="McCowan C."/>
            <person name="Murphy C."/>
            <person name="Pearson M."/>
            <person name="Poon T.W."/>
            <person name="Priest M."/>
            <person name="Roberts A."/>
            <person name="Saif S."/>
            <person name="Shea T."/>
            <person name="Sykes S."/>
            <person name="Wortman J."/>
            <person name="Nusbaum C."/>
            <person name="Birren B."/>
        </authorList>
    </citation>
    <scope>NUCLEOTIDE SEQUENCE [LARGE SCALE GENOMIC DNA]</scope>
    <source>
        <strain evidence="3">APO3</strain>
    </source>
</reference>
<dbReference type="PANTHER" id="PTHR24198">
    <property type="entry name" value="ANKYRIN REPEAT AND PROTEIN KINASE DOMAIN-CONTAINING PROTEIN"/>
    <property type="match status" value="1"/>
</dbReference>
<keyword evidence="1" id="KW-0677">Repeat</keyword>
<feature type="non-terminal residue" evidence="3">
    <location>
        <position position="1"/>
    </location>
</feature>
<evidence type="ECO:0000256" key="2">
    <source>
        <dbReference type="ARBA" id="ARBA00023043"/>
    </source>
</evidence>
<dbReference type="STRING" id="112090.W4F9C0"/>
<evidence type="ECO:0000256" key="1">
    <source>
        <dbReference type="ARBA" id="ARBA00022737"/>
    </source>
</evidence>
<organism evidence="3">
    <name type="scientific">Aphanomyces astaci</name>
    <name type="common">Crayfish plague agent</name>
    <dbReference type="NCBI Taxonomy" id="112090"/>
    <lineage>
        <taxon>Eukaryota</taxon>
        <taxon>Sar</taxon>
        <taxon>Stramenopiles</taxon>
        <taxon>Oomycota</taxon>
        <taxon>Saprolegniomycetes</taxon>
        <taxon>Saprolegniales</taxon>
        <taxon>Verrucalvaceae</taxon>
        <taxon>Aphanomyces</taxon>
    </lineage>
</organism>
<feature type="non-terminal residue" evidence="3">
    <location>
        <position position="224"/>
    </location>
</feature>